<dbReference type="Gene3D" id="3.40.50.2000">
    <property type="entry name" value="Glycogen Phosphorylase B"/>
    <property type="match status" value="1"/>
</dbReference>
<gene>
    <name evidence="1" type="ORF">DFQ04_1707</name>
</gene>
<comment type="caution">
    <text evidence="1">The sequence shown here is derived from an EMBL/GenBank/DDBJ whole genome shotgun (WGS) entry which is preliminary data.</text>
</comment>
<accession>A0A4R6T4Z9</accession>
<reference evidence="1 2" key="1">
    <citation type="submission" date="2019-03" db="EMBL/GenBank/DDBJ databases">
        <title>Genomic Encyclopedia of Type Strains, Phase III (KMG-III): the genomes of soil and plant-associated and newly described type strains.</title>
        <authorList>
            <person name="Whitman W."/>
        </authorList>
    </citation>
    <scope>NUCLEOTIDE SEQUENCE [LARGE SCALE GENOMIC DNA]</scope>
    <source>
        <strain evidence="1 2">CECT 8446</strain>
    </source>
</reference>
<dbReference type="SUPFAM" id="SSF53756">
    <property type="entry name" value="UDP-Glycosyltransferase/glycogen phosphorylase"/>
    <property type="match status" value="1"/>
</dbReference>
<dbReference type="Pfam" id="PF13692">
    <property type="entry name" value="Glyco_trans_1_4"/>
    <property type="match status" value="1"/>
</dbReference>
<sequence length="373" mass="43003">MKTIICHSFPAWDTPYVKSTLELITRSAPTHRVIFLDYAYTWKDFFTHPHMPKSQVFQKGPRIMNVEGGSVEVYYAFPVIPCNWAKSSWLFSFLMTLNAWIMGFTISKILRTVDLSQTVLINAFNPVYGVFTHKYWRNLKSTYYCYDEIAGTQWAGKWGKRYEKVFAQMADQIITTSKPLAQKFLGKNPQIVQNGVNLDIFTGGLLEKVRSNKIGYIGAIDERIDQNLLIQLALQVPEMTIEMIGPIKVPFPAQCPENIRFIGPVSQAELPDWIRSWEVCLIPFVKTPLTNAIYPLKINEYLMAGKPVVTTSFTDLDDFGSMVSEANSPEEFLDRIRKEARYNNRLKIQKRMDFARNNSWENRTELFLKTLAS</sequence>
<dbReference type="RefSeq" id="WP_133554732.1">
    <property type="nucleotide sequence ID" value="NZ_SNYF01000006.1"/>
</dbReference>
<name>A0A4R6T4Z9_9BACT</name>
<keyword evidence="1" id="KW-0808">Transferase</keyword>
<dbReference type="Gene3D" id="3.40.50.11010">
    <property type="match status" value="1"/>
</dbReference>
<dbReference type="OrthoDB" id="9816564at2"/>
<dbReference type="Proteomes" id="UP000294535">
    <property type="component" value="Unassembled WGS sequence"/>
</dbReference>
<organism evidence="1 2">
    <name type="scientific">Algoriphagus boseongensis</name>
    <dbReference type="NCBI Taxonomy" id="1442587"/>
    <lineage>
        <taxon>Bacteria</taxon>
        <taxon>Pseudomonadati</taxon>
        <taxon>Bacteroidota</taxon>
        <taxon>Cytophagia</taxon>
        <taxon>Cytophagales</taxon>
        <taxon>Cyclobacteriaceae</taxon>
        <taxon>Algoriphagus</taxon>
    </lineage>
</organism>
<dbReference type="EMBL" id="SNYF01000006">
    <property type="protein sequence ID" value="TDQ17059.1"/>
    <property type="molecule type" value="Genomic_DNA"/>
</dbReference>
<evidence type="ECO:0000313" key="2">
    <source>
        <dbReference type="Proteomes" id="UP000294535"/>
    </source>
</evidence>
<proteinExistence type="predicted"/>
<dbReference type="GO" id="GO:0016740">
    <property type="term" value="F:transferase activity"/>
    <property type="evidence" value="ECO:0007669"/>
    <property type="project" value="UniProtKB-KW"/>
</dbReference>
<evidence type="ECO:0000313" key="1">
    <source>
        <dbReference type="EMBL" id="TDQ17059.1"/>
    </source>
</evidence>
<dbReference type="AlphaFoldDB" id="A0A4R6T4Z9"/>
<protein>
    <submittedName>
        <fullName evidence="1">Glycosyltransferase involved in cell wall biosynthesis</fullName>
    </submittedName>
</protein>
<keyword evidence="2" id="KW-1185">Reference proteome</keyword>